<dbReference type="Proteomes" id="UP001381693">
    <property type="component" value="Unassembled WGS sequence"/>
</dbReference>
<dbReference type="SUPFAM" id="SSF50494">
    <property type="entry name" value="Trypsin-like serine proteases"/>
    <property type="match status" value="1"/>
</dbReference>
<keyword evidence="1" id="KW-1015">Disulfide bond</keyword>
<dbReference type="Gene3D" id="2.40.10.10">
    <property type="entry name" value="Trypsin-like serine proteases"/>
    <property type="match status" value="2"/>
</dbReference>
<dbReference type="InterPro" id="IPR018114">
    <property type="entry name" value="TRYPSIN_HIS"/>
</dbReference>
<dbReference type="GO" id="GO:0004252">
    <property type="term" value="F:serine-type endopeptidase activity"/>
    <property type="evidence" value="ECO:0007669"/>
    <property type="project" value="InterPro"/>
</dbReference>
<gene>
    <name evidence="3" type="ORF">SK128_011918</name>
</gene>
<dbReference type="EMBL" id="JAXCGZ010002007">
    <property type="protein sequence ID" value="KAK7084684.1"/>
    <property type="molecule type" value="Genomic_DNA"/>
</dbReference>
<evidence type="ECO:0000313" key="3">
    <source>
        <dbReference type="EMBL" id="KAK7084684.1"/>
    </source>
</evidence>
<dbReference type="SMART" id="SM00020">
    <property type="entry name" value="Tryp_SPc"/>
    <property type="match status" value="1"/>
</dbReference>
<sequence length="128" mass="14722">MTDIDQLLFQDQLCGGTLIGTQWVLTAAHCLDGSRYIRLGEHDLRTLEKSETELTIDKSIMHPDYNDDIYVNDIGLLKLSRPVKYTNYMLPACLPDFNTEIPLYQKCYITGWGRDENGQDTDILQYGR</sequence>
<proteinExistence type="predicted"/>
<dbReference type="PANTHER" id="PTHR24252">
    <property type="entry name" value="ACROSIN-RELATED"/>
    <property type="match status" value="1"/>
</dbReference>
<dbReference type="PANTHER" id="PTHR24252:SF7">
    <property type="entry name" value="HYALIN"/>
    <property type="match status" value="1"/>
</dbReference>
<dbReference type="Pfam" id="PF00089">
    <property type="entry name" value="Trypsin"/>
    <property type="match status" value="1"/>
</dbReference>
<feature type="non-terminal residue" evidence="3">
    <location>
        <position position="128"/>
    </location>
</feature>
<comment type="caution">
    <text evidence="3">The sequence shown here is derived from an EMBL/GenBank/DDBJ whole genome shotgun (WGS) entry which is preliminary data.</text>
</comment>
<dbReference type="InterPro" id="IPR009003">
    <property type="entry name" value="Peptidase_S1_PA"/>
</dbReference>
<name>A0AAN9ADV4_HALRR</name>
<dbReference type="PRINTS" id="PR00722">
    <property type="entry name" value="CHYMOTRYPSIN"/>
</dbReference>
<dbReference type="InterPro" id="IPR043504">
    <property type="entry name" value="Peptidase_S1_PA_chymotrypsin"/>
</dbReference>
<dbReference type="PROSITE" id="PS00134">
    <property type="entry name" value="TRYPSIN_HIS"/>
    <property type="match status" value="1"/>
</dbReference>
<evidence type="ECO:0000259" key="2">
    <source>
        <dbReference type="PROSITE" id="PS50240"/>
    </source>
</evidence>
<organism evidence="3 4">
    <name type="scientific">Halocaridina rubra</name>
    <name type="common">Hawaiian red shrimp</name>
    <dbReference type="NCBI Taxonomy" id="373956"/>
    <lineage>
        <taxon>Eukaryota</taxon>
        <taxon>Metazoa</taxon>
        <taxon>Ecdysozoa</taxon>
        <taxon>Arthropoda</taxon>
        <taxon>Crustacea</taxon>
        <taxon>Multicrustacea</taxon>
        <taxon>Malacostraca</taxon>
        <taxon>Eumalacostraca</taxon>
        <taxon>Eucarida</taxon>
        <taxon>Decapoda</taxon>
        <taxon>Pleocyemata</taxon>
        <taxon>Caridea</taxon>
        <taxon>Atyoidea</taxon>
        <taxon>Atyidae</taxon>
        <taxon>Halocaridina</taxon>
    </lineage>
</organism>
<dbReference type="InterPro" id="IPR001314">
    <property type="entry name" value="Peptidase_S1A"/>
</dbReference>
<dbReference type="GO" id="GO:0006508">
    <property type="term" value="P:proteolysis"/>
    <property type="evidence" value="ECO:0007669"/>
    <property type="project" value="InterPro"/>
</dbReference>
<reference evidence="3 4" key="1">
    <citation type="submission" date="2023-11" db="EMBL/GenBank/DDBJ databases">
        <title>Halocaridina rubra genome assembly.</title>
        <authorList>
            <person name="Smith C."/>
        </authorList>
    </citation>
    <scope>NUCLEOTIDE SEQUENCE [LARGE SCALE GENOMIC DNA]</scope>
    <source>
        <strain evidence="3">EP-1</strain>
        <tissue evidence="3">Whole</tissue>
    </source>
</reference>
<keyword evidence="4" id="KW-1185">Reference proteome</keyword>
<dbReference type="CDD" id="cd00190">
    <property type="entry name" value="Tryp_SPc"/>
    <property type="match status" value="1"/>
</dbReference>
<accession>A0AAN9ADV4</accession>
<feature type="domain" description="Peptidase S1" evidence="2">
    <location>
        <begin position="1"/>
        <end position="128"/>
    </location>
</feature>
<evidence type="ECO:0000313" key="4">
    <source>
        <dbReference type="Proteomes" id="UP001381693"/>
    </source>
</evidence>
<evidence type="ECO:0000256" key="1">
    <source>
        <dbReference type="ARBA" id="ARBA00023157"/>
    </source>
</evidence>
<dbReference type="AlphaFoldDB" id="A0AAN9ADV4"/>
<dbReference type="InterPro" id="IPR001254">
    <property type="entry name" value="Trypsin_dom"/>
</dbReference>
<dbReference type="PROSITE" id="PS50240">
    <property type="entry name" value="TRYPSIN_DOM"/>
    <property type="match status" value="1"/>
</dbReference>
<dbReference type="FunFam" id="2.40.10.10:FF:000005">
    <property type="entry name" value="Serine protease 37"/>
    <property type="match status" value="1"/>
</dbReference>
<protein>
    <recommendedName>
        <fullName evidence="2">Peptidase S1 domain-containing protein</fullName>
    </recommendedName>
</protein>